<evidence type="ECO:0000256" key="4">
    <source>
        <dbReference type="SAM" id="Phobius"/>
    </source>
</evidence>
<accession>X1RFV3</accession>
<evidence type="ECO:0000259" key="5">
    <source>
        <dbReference type="Pfam" id="PF19300"/>
    </source>
</evidence>
<feature type="domain" description="ABC transporter type 1 GsiC-like N-terminal" evidence="5">
    <location>
        <begin position="1"/>
        <end position="58"/>
    </location>
</feature>
<keyword evidence="4" id="KW-1133">Transmembrane helix</keyword>
<proteinExistence type="predicted"/>
<dbReference type="Pfam" id="PF19300">
    <property type="entry name" value="BPD_transp_1_N"/>
    <property type="match status" value="1"/>
</dbReference>
<evidence type="ECO:0000313" key="6">
    <source>
        <dbReference type="EMBL" id="GAI65886.1"/>
    </source>
</evidence>
<feature type="non-terminal residue" evidence="6">
    <location>
        <position position="61"/>
    </location>
</feature>
<name>X1RFV3_9ZZZZ</name>
<evidence type="ECO:0000256" key="3">
    <source>
        <dbReference type="ARBA" id="ARBA00022475"/>
    </source>
</evidence>
<keyword evidence="4" id="KW-0812">Transmembrane</keyword>
<feature type="transmembrane region" description="Helical" evidence="4">
    <location>
        <begin position="9"/>
        <end position="29"/>
    </location>
</feature>
<comment type="caution">
    <text evidence="6">The sequence shown here is derived from an EMBL/GenBank/DDBJ whole genome shotgun (WGS) entry which is preliminary data.</text>
</comment>
<protein>
    <recommendedName>
        <fullName evidence="5">ABC transporter type 1 GsiC-like N-terminal domain-containing protein</fullName>
    </recommendedName>
</protein>
<organism evidence="6">
    <name type="scientific">marine sediment metagenome</name>
    <dbReference type="NCBI Taxonomy" id="412755"/>
    <lineage>
        <taxon>unclassified sequences</taxon>
        <taxon>metagenomes</taxon>
        <taxon>ecological metagenomes</taxon>
    </lineage>
</organism>
<reference evidence="6" key="1">
    <citation type="journal article" date="2014" name="Front. Microbiol.">
        <title>High frequency of phylogenetically diverse reductive dehalogenase-homologous genes in deep subseafloor sedimentary metagenomes.</title>
        <authorList>
            <person name="Kawai M."/>
            <person name="Futagami T."/>
            <person name="Toyoda A."/>
            <person name="Takaki Y."/>
            <person name="Nishi S."/>
            <person name="Hori S."/>
            <person name="Arai W."/>
            <person name="Tsubouchi T."/>
            <person name="Morono Y."/>
            <person name="Uchiyama I."/>
            <person name="Ito T."/>
            <person name="Fujiyama A."/>
            <person name="Inagaki F."/>
            <person name="Takami H."/>
        </authorList>
    </citation>
    <scope>NUCLEOTIDE SEQUENCE</scope>
    <source>
        <strain evidence="6">Expedition CK06-06</strain>
    </source>
</reference>
<keyword evidence="4" id="KW-0472">Membrane</keyword>
<evidence type="ECO:0000256" key="1">
    <source>
        <dbReference type="ARBA" id="ARBA00004651"/>
    </source>
</evidence>
<keyword evidence="3" id="KW-1003">Cell membrane</keyword>
<dbReference type="GO" id="GO:0005886">
    <property type="term" value="C:plasma membrane"/>
    <property type="evidence" value="ECO:0007669"/>
    <property type="project" value="UniProtKB-SubCell"/>
</dbReference>
<dbReference type="AlphaFoldDB" id="X1RFV3"/>
<evidence type="ECO:0000256" key="2">
    <source>
        <dbReference type="ARBA" id="ARBA00022448"/>
    </source>
</evidence>
<dbReference type="EMBL" id="BARV01043749">
    <property type="protein sequence ID" value="GAI65886.1"/>
    <property type="molecule type" value="Genomic_DNA"/>
</dbReference>
<keyword evidence="2" id="KW-0813">Transport</keyword>
<gene>
    <name evidence="6" type="ORF">S06H3_65138</name>
</gene>
<sequence>MLSYVIRRFIYMVIILLVVSIVAFIIIQLPPGDFLSSYIVRIESSGAKITEEAIASLRKQY</sequence>
<comment type="subcellular location">
    <subcellularLocation>
        <location evidence="1">Cell membrane</location>
        <topology evidence="1">Multi-pass membrane protein</topology>
    </subcellularLocation>
</comment>
<dbReference type="InterPro" id="IPR045621">
    <property type="entry name" value="BPD_transp_1_N"/>
</dbReference>